<sequence>MNCWSIVEPRGDTRKGSLALRAKQGDDFQDKTFVYDFNSTTILEEIETVPNTKGLCAFSPSSEACYLSIPASTSKGSALAYKASEPELICQRPDTRRQQHKFGASLNKKNTPFVDWNND</sequence>
<keyword evidence="2" id="KW-1185">Reference proteome</keyword>
<dbReference type="Proteomes" id="UP000729402">
    <property type="component" value="Unassembled WGS sequence"/>
</dbReference>
<protein>
    <submittedName>
        <fullName evidence="1">Uncharacterized protein</fullName>
    </submittedName>
</protein>
<dbReference type="OrthoDB" id="1667587at2759"/>
<evidence type="ECO:0000313" key="1">
    <source>
        <dbReference type="EMBL" id="KAG8072710.1"/>
    </source>
</evidence>
<reference evidence="1" key="2">
    <citation type="submission" date="2021-02" db="EMBL/GenBank/DDBJ databases">
        <authorList>
            <person name="Kimball J.A."/>
            <person name="Haas M.W."/>
            <person name="Macchietto M."/>
            <person name="Kono T."/>
            <person name="Duquette J."/>
            <person name="Shao M."/>
        </authorList>
    </citation>
    <scope>NUCLEOTIDE SEQUENCE</scope>
    <source>
        <tissue evidence="1">Fresh leaf tissue</tissue>
    </source>
</reference>
<name>A0A8J5SD61_ZIZPA</name>
<dbReference type="AlphaFoldDB" id="A0A8J5SD61"/>
<organism evidence="1 2">
    <name type="scientific">Zizania palustris</name>
    <name type="common">Northern wild rice</name>
    <dbReference type="NCBI Taxonomy" id="103762"/>
    <lineage>
        <taxon>Eukaryota</taxon>
        <taxon>Viridiplantae</taxon>
        <taxon>Streptophyta</taxon>
        <taxon>Embryophyta</taxon>
        <taxon>Tracheophyta</taxon>
        <taxon>Spermatophyta</taxon>
        <taxon>Magnoliopsida</taxon>
        <taxon>Liliopsida</taxon>
        <taxon>Poales</taxon>
        <taxon>Poaceae</taxon>
        <taxon>BOP clade</taxon>
        <taxon>Oryzoideae</taxon>
        <taxon>Oryzeae</taxon>
        <taxon>Zizaniinae</taxon>
        <taxon>Zizania</taxon>
    </lineage>
</organism>
<gene>
    <name evidence="1" type="ORF">GUJ93_ZPchr0006g46158</name>
</gene>
<reference evidence="1" key="1">
    <citation type="journal article" date="2021" name="bioRxiv">
        <title>Whole Genome Assembly and Annotation of Northern Wild Rice, Zizania palustris L., Supports a Whole Genome Duplication in the Zizania Genus.</title>
        <authorList>
            <person name="Haas M."/>
            <person name="Kono T."/>
            <person name="Macchietto M."/>
            <person name="Millas R."/>
            <person name="McGilp L."/>
            <person name="Shao M."/>
            <person name="Duquette J."/>
            <person name="Hirsch C.N."/>
            <person name="Kimball J."/>
        </authorList>
    </citation>
    <scope>NUCLEOTIDE SEQUENCE</scope>
    <source>
        <tissue evidence="1">Fresh leaf tissue</tissue>
    </source>
</reference>
<comment type="caution">
    <text evidence="1">The sequence shown here is derived from an EMBL/GenBank/DDBJ whole genome shotgun (WGS) entry which is preliminary data.</text>
</comment>
<proteinExistence type="predicted"/>
<accession>A0A8J5SD61</accession>
<evidence type="ECO:0000313" key="2">
    <source>
        <dbReference type="Proteomes" id="UP000729402"/>
    </source>
</evidence>
<dbReference type="EMBL" id="JAAALK010000283">
    <property type="protein sequence ID" value="KAG8072710.1"/>
    <property type="molecule type" value="Genomic_DNA"/>
</dbReference>